<protein>
    <recommendedName>
        <fullName evidence="1">C2H2-type domain-containing protein</fullName>
    </recommendedName>
</protein>
<dbReference type="AlphaFoldDB" id="A0A4Z1K8A7"/>
<dbReference type="Proteomes" id="UP000297280">
    <property type="component" value="Unassembled WGS sequence"/>
</dbReference>
<evidence type="ECO:0000259" key="1">
    <source>
        <dbReference type="PROSITE" id="PS00028"/>
    </source>
</evidence>
<keyword evidence="3" id="KW-1185">Reference proteome</keyword>
<dbReference type="OrthoDB" id="6105938at2759"/>
<name>A0A4Z1K8A7_9HELO</name>
<evidence type="ECO:0000313" key="3">
    <source>
        <dbReference type="Proteomes" id="UP000297280"/>
    </source>
</evidence>
<proteinExistence type="predicted"/>
<feature type="domain" description="C2H2-type" evidence="1">
    <location>
        <begin position="35"/>
        <end position="56"/>
    </location>
</feature>
<dbReference type="PROSITE" id="PS00028">
    <property type="entry name" value="ZINC_FINGER_C2H2_1"/>
    <property type="match status" value="1"/>
</dbReference>
<evidence type="ECO:0000313" key="2">
    <source>
        <dbReference type="EMBL" id="TGO81890.1"/>
    </source>
</evidence>
<reference evidence="2 3" key="1">
    <citation type="submission" date="2017-12" db="EMBL/GenBank/DDBJ databases">
        <title>Comparative genomics of Botrytis spp.</title>
        <authorList>
            <person name="Valero-Jimenez C.A."/>
            <person name="Tapia P."/>
            <person name="Veloso J."/>
            <person name="Silva-Moreno E."/>
            <person name="Staats M."/>
            <person name="Valdes J.H."/>
            <person name="Van Kan J.A.L."/>
        </authorList>
    </citation>
    <scope>NUCLEOTIDE SEQUENCE [LARGE SCALE GENOMIC DNA]</scope>
    <source>
        <strain evidence="2 3">MUCL3349</strain>
    </source>
</reference>
<dbReference type="EMBL" id="PQXO01000976">
    <property type="protein sequence ID" value="TGO81890.1"/>
    <property type="molecule type" value="Genomic_DNA"/>
</dbReference>
<sequence>MVKCCECDGFFSEGEDPQLQAHRTKMHTLRPIFGCVQCTQIFSSSDDVAAHYASEHAFICEACPGTFFINSATRERHFATCGNLFETSDSGDSFRTSRTEFSPLMQRRLLPPVIKVLPSSAVPLAQFHEEPISPAQPLQIYKKPEIERINAAQELARKILAEANARPQAAYPCQRCSPLVEM</sequence>
<accession>A0A4Z1K8A7</accession>
<dbReference type="STRING" id="87229.A0A4Z1K8A7"/>
<organism evidence="2 3">
    <name type="scientific">Botrytis porri</name>
    <dbReference type="NCBI Taxonomy" id="87229"/>
    <lineage>
        <taxon>Eukaryota</taxon>
        <taxon>Fungi</taxon>
        <taxon>Dikarya</taxon>
        <taxon>Ascomycota</taxon>
        <taxon>Pezizomycotina</taxon>
        <taxon>Leotiomycetes</taxon>
        <taxon>Helotiales</taxon>
        <taxon>Sclerotiniaceae</taxon>
        <taxon>Botrytis</taxon>
    </lineage>
</organism>
<comment type="caution">
    <text evidence="2">The sequence shown here is derived from an EMBL/GenBank/DDBJ whole genome shotgun (WGS) entry which is preliminary data.</text>
</comment>
<dbReference type="InterPro" id="IPR013087">
    <property type="entry name" value="Znf_C2H2_type"/>
</dbReference>
<gene>
    <name evidence="2" type="ORF">BPOR_0982g00030</name>
</gene>